<keyword evidence="2" id="KW-1185">Reference proteome</keyword>
<reference evidence="1" key="2">
    <citation type="journal article" date="2021" name="Sci. Rep.">
        <title>The distribution of antibiotic resistance genes in chicken gut microbiota commensals.</title>
        <authorList>
            <person name="Juricova H."/>
            <person name="Matiasovicova J."/>
            <person name="Kubasova T."/>
            <person name="Cejkova D."/>
            <person name="Rychlik I."/>
        </authorList>
    </citation>
    <scope>NUCLEOTIDE SEQUENCE</scope>
    <source>
        <strain evidence="1">An559</strain>
    </source>
</reference>
<dbReference type="Proteomes" id="UP000774750">
    <property type="component" value="Unassembled WGS sequence"/>
</dbReference>
<gene>
    <name evidence="1" type="ORF">H6A12_12535</name>
</gene>
<sequence>MIKKITTDDLRKMQNKEGLILQGCGGDLQEWQDGINELLANENILLDGSKFENCLSFECNGITCLLFPFEENVKLDTGKLAIWRLRSHSTFGGTWLSDYVPNRLGGYLAEQQKPDCPLIGQDGNIFNLMGIASKTLRRNGMADQATEMCERITQTAGSYYEALNIIGEYVNITSAEDADIDEDQGMVM</sequence>
<dbReference type="RefSeq" id="WP_204448365.1">
    <property type="nucleotide sequence ID" value="NZ_JACJKY010000036.1"/>
</dbReference>
<proteinExistence type="predicted"/>
<reference evidence="1" key="1">
    <citation type="submission" date="2020-08" db="EMBL/GenBank/DDBJ databases">
        <authorList>
            <person name="Cejkova D."/>
            <person name="Kubasova T."/>
            <person name="Jahodarova E."/>
            <person name="Rychlik I."/>
        </authorList>
    </citation>
    <scope>NUCLEOTIDE SEQUENCE</scope>
    <source>
        <strain evidence="1">An559</strain>
    </source>
</reference>
<evidence type="ECO:0000313" key="2">
    <source>
        <dbReference type="Proteomes" id="UP000774750"/>
    </source>
</evidence>
<evidence type="ECO:0000313" key="1">
    <source>
        <dbReference type="EMBL" id="MBM6921966.1"/>
    </source>
</evidence>
<organism evidence="1 2">
    <name type="scientific">Merdimmobilis hominis</name>
    <dbReference type="NCBI Taxonomy" id="2897707"/>
    <lineage>
        <taxon>Bacteria</taxon>
        <taxon>Bacillati</taxon>
        <taxon>Bacillota</taxon>
        <taxon>Clostridia</taxon>
        <taxon>Eubacteriales</taxon>
        <taxon>Oscillospiraceae</taxon>
        <taxon>Merdimmobilis</taxon>
    </lineage>
</organism>
<dbReference type="EMBL" id="JACJKY010000036">
    <property type="protein sequence ID" value="MBM6921966.1"/>
    <property type="molecule type" value="Genomic_DNA"/>
</dbReference>
<dbReference type="AlphaFoldDB" id="A0A938XA06"/>
<accession>A0A938XA06</accession>
<name>A0A938XA06_9FIRM</name>
<protein>
    <submittedName>
        <fullName evidence="1">Uncharacterized protein</fullName>
    </submittedName>
</protein>
<comment type="caution">
    <text evidence="1">The sequence shown here is derived from an EMBL/GenBank/DDBJ whole genome shotgun (WGS) entry which is preliminary data.</text>
</comment>